<gene>
    <name evidence="12" type="ORF">IV203_013701</name>
</gene>
<evidence type="ECO:0000313" key="12">
    <source>
        <dbReference type="EMBL" id="KAG7374606.1"/>
    </source>
</evidence>
<evidence type="ECO:0000256" key="3">
    <source>
        <dbReference type="ARBA" id="ARBA00011071"/>
    </source>
</evidence>
<evidence type="ECO:0000256" key="6">
    <source>
        <dbReference type="ARBA" id="ARBA00022679"/>
    </source>
</evidence>
<feature type="transmembrane region" description="Helical" evidence="11">
    <location>
        <begin position="267"/>
        <end position="291"/>
    </location>
</feature>
<reference evidence="12" key="1">
    <citation type="journal article" date="2021" name="Sci. Rep.">
        <title>Diploid genomic architecture of Nitzschia inconspicua, an elite biomass production diatom.</title>
        <authorList>
            <person name="Oliver A."/>
            <person name="Podell S."/>
            <person name="Pinowska A."/>
            <person name="Traller J.C."/>
            <person name="Smith S.R."/>
            <person name="McClure R."/>
            <person name="Beliaev A."/>
            <person name="Bohutskyi P."/>
            <person name="Hill E.A."/>
            <person name="Rabines A."/>
            <person name="Zheng H."/>
            <person name="Allen L.Z."/>
            <person name="Kuo A."/>
            <person name="Grigoriev I.V."/>
            <person name="Allen A.E."/>
            <person name="Hazlebeck D."/>
            <person name="Allen E.E."/>
        </authorList>
    </citation>
    <scope>NUCLEOTIDE SEQUENCE</scope>
    <source>
        <strain evidence="12">Hildebrandi</strain>
    </source>
</reference>
<feature type="transmembrane region" description="Helical" evidence="11">
    <location>
        <begin position="446"/>
        <end position="466"/>
    </location>
</feature>
<proteinExistence type="inferred from homology"/>
<keyword evidence="5 11" id="KW-0328">Glycosyltransferase</keyword>
<keyword evidence="4 11" id="KW-0337">GPI-anchor biosynthesis</keyword>
<keyword evidence="13" id="KW-1185">Reference proteome</keyword>
<keyword evidence="7 11" id="KW-0812">Transmembrane</keyword>
<protein>
    <recommendedName>
        <fullName evidence="11">GPI mannosyltransferase 1</fullName>
        <ecNumber evidence="11">2.4.1.-</ecNumber>
    </recommendedName>
    <alternativeName>
        <fullName evidence="11">GPI mannosyltransferase I</fullName>
    </alternativeName>
</protein>
<dbReference type="Proteomes" id="UP000693970">
    <property type="component" value="Unassembled WGS sequence"/>
</dbReference>
<organism evidence="12 13">
    <name type="scientific">Nitzschia inconspicua</name>
    <dbReference type="NCBI Taxonomy" id="303405"/>
    <lineage>
        <taxon>Eukaryota</taxon>
        <taxon>Sar</taxon>
        <taxon>Stramenopiles</taxon>
        <taxon>Ochrophyta</taxon>
        <taxon>Bacillariophyta</taxon>
        <taxon>Bacillariophyceae</taxon>
        <taxon>Bacillariophycidae</taxon>
        <taxon>Bacillariales</taxon>
        <taxon>Bacillariaceae</taxon>
        <taxon>Nitzschia</taxon>
    </lineage>
</organism>
<dbReference type="InterPro" id="IPR007704">
    <property type="entry name" value="PIG-M"/>
</dbReference>
<evidence type="ECO:0000256" key="1">
    <source>
        <dbReference type="ARBA" id="ARBA00004477"/>
    </source>
</evidence>
<dbReference type="EC" id="2.4.1.-" evidence="11"/>
<evidence type="ECO:0000256" key="9">
    <source>
        <dbReference type="ARBA" id="ARBA00022989"/>
    </source>
</evidence>
<evidence type="ECO:0000256" key="8">
    <source>
        <dbReference type="ARBA" id="ARBA00022824"/>
    </source>
</evidence>
<comment type="caution">
    <text evidence="11">Lacks conserved residue(s) required for the propagation of feature annotation.</text>
</comment>
<evidence type="ECO:0000256" key="10">
    <source>
        <dbReference type="ARBA" id="ARBA00023136"/>
    </source>
</evidence>
<dbReference type="GO" id="GO:1990529">
    <property type="term" value="C:glycosylphosphatidylinositol-mannosyltransferase I complex"/>
    <property type="evidence" value="ECO:0007669"/>
    <property type="project" value="TreeGrafter"/>
</dbReference>
<dbReference type="PANTHER" id="PTHR12886:SF0">
    <property type="entry name" value="GPI MANNOSYLTRANSFERASE 1"/>
    <property type="match status" value="1"/>
</dbReference>
<dbReference type="OrthoDB" id="1741594at2759"/>
<evidence type="ECO:0000256" key="4">
    <source>
        <dbReference type="ARBA" id="ARBA00022502"/>
    </source>
</evidence>
<accession>A0A9K3Q879</accession>
<evidence type="ECO:0000256" key="2">
    <source>
        <dbReference type="ARBA" id="ARBA00004687"/>
    </source>
</evidence>
<dbReference type="GO" id="GO:0051751">
    <property type="term" value="F:alpha-1,4-mannosyltransferase activity"/>
    <property type="evidence" value="ECO:0007669"/>
    <property type="project" value="InterPro"/>
</dbReference>
<keyword evidence="9 11" id="KW-1133">Transmembrane helix</keyword>
<keyword evidence="8 11" id="KW-0256">Endoplasmic reticulum</keyword>
<comment type="pathway">
    <text evidence="2 11">Glycolipid biosynthesis; glycosylphosphatidylinositol-anchor biosynthesis.</text>
</comment>
<dbReference type="GO" id="GO:0005789">
    <property type="term" value="C:endoplasmic reticulum membrane"/>
    <property type="evidence" value="ECO:0007669"/>
    <property type="project" value="UniProtKB-SubCell"/>
</dbReference>
<dbReference type="EMBL" id="JAGRRH010000001">
    <property type="protein sequence ID" value="KAG7374606.1"/>
    <property type="molecule type" value="Genomic_DNA"/>
</dbReference>
<comment type="subcellular location">
    <subcellularLocation>
        <location evidence="1 11">Endoplasmic reticulum membrane</location>
        <topology evidence="1 11">Multi-pass membrane protein</topology>
    </subcellularLocation>
</comment>
<comment type="function">
    <text evidence="11">Catalytic subunit of the glycosylphosphatidylinositol-mannosyltransferase I complex which catalyzes the transfer of the first mannose, via an alpha-1,4 bond from a dolichol-phosphate-mannose (Dol-P-Man) to the glucosaminyl acyl phosphatidylinositol (GlcN-(acyl)PI) intermediate to generate alpha-D-Man-(1-&gt;4)-alpha-D-GlcN-(1-&gt;6)-(1-radyl,2-acyl-sn-glycero-3-phospho)-2-acyl-inositol and participates in the sixth step of the glycosylphosphatidylinositol-anchor biosynthesis.</text>
</comment>
<dbReference type="GO" id="GO:0004376">
    <property type="term" value="F:GPI mannosyltransferase activity"/>
    <property type="evidence" value="ECO:0007669"/>
    <property type="project" value="InterPro"/>
</dbReference>
<reference evidence="12" key="2">
    <citation type="submission" date="2021-04" db="EMBL/GenBank/DDBJ databases">
        <authorList>
            <person name="Podell S."/>
        </authorList>
    </citation>
    <scope>NUCLEOTIDE SEQUENCE</scope>
    <source>
        <strain evidence="12">Hildebrandi</strain>
    </source>
</reference>
<sequence>MPQPPPRENSDPPWRILSFLSNPAHSPWTGLFFRLFLAWILPFLLDDGRLIPGVSYTDIDFLVFTDAAKYIQQGQSPYDRHTYRYTPFLAGLLAKFPHREVGRYLFCVADALCGWIILSLRQSQAKKDGNNIKNWKVGLGDALWWLYNPLAINICTRGSSESLMVLLPVLATFWVATLNERTESTKQTTADSNASAATVKQVFWTGICHGIAVHSKLYPIIYSLSYMAYFATPPRTRSKTIIYKTNRFPWNHPVKFFRLAMLWIQRLLSPLPMLFLLTFAATFVGLTWLAVRLYGNEALHEGLLYHFGRIDHRHNYSMYWYWIYLARARASSVSSAMATLSLSRIGKILLLPQAFLLAYSSLGMGPNPNQLGLTLFVQTYLFVSHNKVITAQYFTWYLCLLPLCSRQIQLQSREVFVAVALLGLSIVAWLGSAYLLEMQGMSVHRIVWACSVAYFFANVNVLRVVLQSRIPKDNVKESTMQKKKS</sequence>
<dbReference type="Pfam" id="PF05007">
    <property type="entry name" value="Mannosyl_trans"/>
    <property type="match status" value="1"/>
</dbReference>
<evidence type="ECO:0000256" key="11">
    <source>
        <dbReference type="RuleBase" id="RU365064"/>
    </source>
</evidence>
<keyword evidence="6 11" id="KW-0808">Transferase</keyword>
<comment type="similarity">
    <text evidence="3 11">Belongs to the PIGM family.</text>
</comment>
<evidence type="ECO:0000256" key="7">
    <source>
        <dbReference type="ARBA" id="ARBA00022692"/>
    </source>
</evidence>
<feature type="transmembrane region" description="Helical" evidence="11">
    <location>
        <begin position="415"/>
        <end position="434"/>
    </location>
</feature>
<dbReference type="AlphaFoldDB" id="A0A9K3Q879"/>
<comment type="caution">
    <text evidence="12">The sequence shown here is derived from an EMBL/GenBank/DDBJ whole genome shotgun (WGS) entry which is preliminary data.</text>
</comment>
<keyword evidence="10 11" id="KW-0472">Membrane</keyword>
<dbReference type="PANTHER" id="PTHR12886">
    <property type="entry name" value="PIG-M MANNOSYLTRANSFERASE"/>
    <property type="match status" value="1"/>
</dbReference>
<evidence type="ECO:0000256" key="5">
    <source>
        <dbReference type="ARBA" id="ARBA00022676"/>
    </source>
</evidence>
<dbReference type="GO" id="GO:0006506">
    <property type="term" value="P:GPI anchor biosynthetic process"/>
    <property type="evidence" value="ECO:0007669"/>
    <property type="project" value="UniProtKB-KW"/>
</dbReference>
<evidence type="ECO:0000313" key="13">
    <source>
        <dbReference type="Proteomes" id="UP000693970"/>
    </source>
</evidence>
<name>A0A9K3Q879_9STRA</name>